<organism evidence="3 4">
    <name type="scientific">Didymodactylos carnosus</name>
    <dbReference type="NCBI Taxonomy" id="1234261"/>
    <lineage>
        <taxon>Eukaryota</taxon>
        <taxon>Metazoa</taxon>
        <taxon>Spiralia</taxon>
        <taxon>Gnathifera</taxon>
        <taxon>Rotifera</taxon>
        <taxon>Eurotatoria</taxon>
        <taxon>Bdelloidea</taxon>
        <taxon>Philodinida</taxon>
        <taxon>Philodinidae</taxon>
        <taxon>Didymodactylos</taxon>
    </lineage>
</organism>
<evidence type="ECO:0000313" key="2">
    <source>
        <dbReference type="EMBL" id="CAF1580863.1"/>
    </source>
</evidence>
<comment type="caution">
    <text evidence="3">The sequence shown here is derived from an EMBL/GenBank/DDBJ whole genome shotgun (WGS) entry which is preliminary data.</text>
</comment>
<proteinExistence type="predicted"/>
<dbReference type="EMBL" id="CAJOBA010068954">
    <property type="protein sequence ID" value="CAF4380275.1"/>
    <property type="molecule type" value="Genomic_DNA"/>
</dbReference>
<evidence type="ECO:0000313" key="4">
    <source>
        <dbReference type="Proteomes" id="UP000682733"/>
    </source>
</evidence>
<feature type="region of interest" description="Disordered" evidence="1">
    <location>
        <begin position="70"/>
        <end position="89"/>
    </location>
</feature>
<dbReference type="EMBL" id="CAJNOK010045874">
    <property type="protein sequence ID" value="CAF1580863.1"/>
    <property type="molecule type" value="Genomic_DNA"/>
</dbReference>
<protein>
    <submittedName>
        <fullName evidence="3">Uncharacterized protein</fullName>
    </submittedName>
</protein>
<reference evidence="3" key="1">
    <citation type="submission" date="2021-02" db="EMBL/GenBank/DDBJ databases">
        <authorList>
            <person name="Nowell W R."/>
        </authorList>
    </citation>
    <scope>NUCLEOTIDE SEQUENCE</scope>
</reference>
<sequence length="203" mass="22531">MPVSESFHSDGVVEQTQMTHPGCSGLSRNSSTGTIVSGRTFVNSAYQRNLTIRPSIDHLSARPVQLTHFHPRQLPDNAPGRPTKGTLRRQRRKRLEMVYACGRGTRKRQPALQSSIRLATPRHTVNVEETVGIDLRPCFSPRGELLEGFPGECPNARTPDRVSVESFSADFAEEGMLPDRSPDNSVSDLHELAAQLDLDLFED</sequence>
<evidence type="ECO:0000313" key="3">
    <source>
        <dbReference type="EMBL" id="CAF4380275.1"/>
    </source>
</evidence>
<evidence type="ECO:0000256" key="1">
    <source>
        <dbReference type="SAM" id="MobiDB-lite"/>
    </source>
</evidence>
<dbReference type="Proteomes" id="UP000677228">
    <property type="component" value="Unassembled WGS sequence"/>
</dbReference>
<gene>
    <name evidence="2" type="ORF">OVA965_LOCUS40962</name>
    <name evidence="3" type="ORF">TMI583_LOCUS42506</name>
</gene>
<accession>A0A8S2VE33</accession>
<name>A0A8S2VE33_9BILA</name>
<dbReference type="Proteomes" id="UP000682733">
    <property type="component" value="Unassembled WGS sequence"/>
</dbReference>
<feature type="region of interest" description="Disordered" evidence="1">
    <location>
        <begin position="1"/>
        <end position="32"/>
    </location>
</feature>
<dbReference type="AlphaFoldDB" id="A0A8S2VE33"/>